<dbReference type="EMBL" id="NCEQ01000007">
    <property type="protein sequence ID" value="OYX57111.1"/>
    <property type="molecule type" value="Genomic_DNA"/>
</dbReference>
<feature type="transmembrane region" description="Helical" evidence="1">
    <location>
        <begin position="79"/>
        <end position="99"/>
    </location>
</feature>
<keyword evidence="1" id="KW-0472">Membrane</keyword>
<reference evidence="2 3" key="1">
    <citation type="submission" date="2017-03" db="EMBL/GenBank/DDBJ databases">
        <title>Lifting the veil on microbial sulfur biogeochemistry in mining wastewaters.</title>
        <authorList>
            <person name="Kantor R.S."/>
            <person name="Colenbrander Nelson T."/>
            <person name="Marshall S."/>
            <person name="Bennett D."/>
            <person name="Apte S."/>
            <person name="Camacho D."/>
            <person name="Thomas B.C."/>
            <person name="Warren L.A."/>
            <person name="Banfield J.F."/>
        </authorList>
    </citation>
    <scope>NUCLEOTIDE SEQUENCE [LARGE SCALE GENOMIC DNA]</scope>
    <source>
        <strain evidence="2">32-68-21</strain>
    </source>
</reference>
<evidence type="ECO:0000313" key="2">
    <source>
        <dbReference type="EMBL" id="OYX57111.1"/>
    </source>
</evidence>
<dbReference type="Proteomes" id="UP000216147">
    <property type="component" value="Unassembled WGS sequence"/>
</dbReference>
<comment type="caution">
    <text evidence="2">The sequence shown here is derived from an EMBL/GenBank/DDBJ whole genome shotgun (WGS) entry which is preliminary data.</text>
</comment>
<organism evidence="2 3">
    <name type="scientific">Brevundimonas subvibrioides</name>
    <dbReference type="NCBI Taxonomy" id="74313"/>
    <lineage>
        <taxon>Bacteria</taxon>
        <taxon>Pseudomonadati</taxon>
        <taxon>Pseudomonadota</taxon>
        <taxon>Alphaproteobacteria</taxon>
        <taxon>Caulobacterales</taxon>
        <taxon>Caulobacteraceae</taxon>
        <taxon>Brevundimonas</taxon>
    </lineage>
</organism>
<evidence type="ECO:0000313" key="3">
    <source>
        <dbReference type="Proteomes" id="UP000216147"/>
    </source>
</evidence>
<protein>
    <submittedName>
        <fullName evidence="2">Uncharacterized protein</fullName>
    </submittedName>
</protein>
<feature type="transmembrane region" description="Helical" evidence="1">
    <location>
        <begin position="12"/>
        <end position="30"/>
    </location>
</feature>
<accession>A0A258HJF7</accession>
<feature type="transmembrane region" description="Helical" evidence="1">
    <location>
        <begin position="105"/>
        <end position="127"/>
    </location>
</feature>
<keyword evidence="1" id="KW-0812">Transmembrane</keyword>
<dbReference type="AlphaFoldDB" id="A0A258HJF7"/>
<name>A0A258HJF7_9CAUL</name>
<gene>
    <name evidence="2" type="ORF">B7Y86_09880</name>
</gene>
<keyword evidence="1" id="KW-1133">Transmembrane helix</keyword>
<evidence type="ECO:0000256" key="1">
    <source>
        <dbReference type="SAM" id="Phobius"/>
    </source>
</evidence>
<sequence length="133" mass="15227">MVELFQQFWWLLFPLSWFIFGGFNAMVNYYRQKNVLKIIKTYADRGEQPPEALLKIVEQPIDDRHEYTQNRRTDDGNGFSVVLFGIMAVGFGYASWSNMYGAGDAFLIVAFVMGALAAASLVSSLLGRRRRRD</sequence>
<proteinExistence type="predicted"/>